<dbReference type="EMBL" id="SEOQ01000066">
    <property type="protein sequence ID" value="TFY71117.1"/>
    <property type="molecule type" value="Genomic_DNA"/>
</dbReference>
<evidence type="ECO:0000313" key="3">
    <source>
        <dbReference type="Proteomes" id="UP000298327"/>
    </source>
</evidence>
<dbReference type="Proteomes" id="UP000298327">
    <property type="component" value="Unassembled WGS sequence"/>
</dbReference>
<comment type="caution">
    <text evidence="2">The sequence shown here is derived from an EMBL/GenBank/DDBJ whole genome shotgun (WGS) entry which is preliminary data.</text>
</comment>
<protein>
    <submittedName>
        <fullName evidence="2">Uncharacterized protein</fullName>
    </submittedName>
</protein>
<accession>A0A4Y9ZAV2</accession>
<evidence type="ECO:0000256" key="1">
    <source>
        <dbReference type="SAM" id="MobiDB-lite"/>
    </source>
</evidence>
<name>A0A4Y9ZAV2_9AGAM</name>
<gene>
    <name evidence="2" type="ORF">EVG20_g1893</name>
</gene>
<feature type="region of interest" description="Disordered" evidence="1">
    <location>
        <begin position="1"/>
        <end position="24"/>
    </location>
</feature>
<proteinExistence type="predicted"/>
<dbReference type="AlphaFoldDB" id="A0A4Y9ZAV2"/>
<reference evidence="2 3" key="1">
    <citation type="submission" date="2019-02" db="EMBL/GenBank/DDBJ databases">
        <title>Genome sequencing of the rare red list fungi Dentipellis fragilis.</title>
        <authorList>
            <person name="Buettner E."/>
            <person name="Kellner H."/>
        </authorList>
    </citation>
    <scope>NUCLEOTIDE SEQUENCE [LARGE SCALE GENOMIC DNA]</scope>
    <source>
        <strain evidence="2 3">DSM 105465</strain>
    </source>
</reference>
<keyword evidence="3" id="KW-1185">Reference proteome</keyword>
<evidence type="ECO:0000313" key="2">
    <source>
        <dbReference type="EMBL" id="TFY71117.1"/>
    </source>
</evidence>
<sequence length="220" mass="24264">MNPPSTPPRGRARRNAISIVPSSPPSFTKGGRGAIHGFLRHATSIQDMQICPLAVREEAKESPMCVDIAEIPVHILQQSLANFSFPTHSPSSYASSSSEFYRDGSGSCAALGLDGGCGEDIANQTLLLVQVIPHPRSRLRPMKARRWTHEWTRIWITYPNSIWSSRGMRNPKLEGSGTSTSQFNSSFSLVTIPYTFDTFQLPSESRYCAWSSCNDGLESK</sequence>
<organism evidence="2 3">
    <name type="scientific">Dentipellis fragilis</name>
    <dbReference type="NCBI Taxonomy" id="205917"/>
    <lineage>
        <taxon>Eukaryota</taxon>
        <taxon>Fungi</taxon>
        <taxon>Dikarya</taxon>
        <taxon>Basidiomycota</taxon>
        <taxon>Agaricomycotina</taxon>
        <taxon>Agaricomycetes</taxon>
        <taxon>Russulales</taxon>
        <taxon>Hericiaceae</taxon>
        <taxon>Dentipellis</taxon>
    </lineage>
</organism>